<accession>A0A3E3EBN3</accession>
<evidence type="ECO:0000313" key="7">
    <source>
        <dbReference type="EMBL" id="RGD82917.1"/>
    </source>
</evidence>
<dbReference type="Gene3D" id="3.90.1720.10">
    <property type="entry name" value="endopeptidase domain like (from Nostoc punctiforme)"/>
    <property type="match status" value="1"/>
</dbReference>
<dbReference type="Proteomes" id="UP000261032">
    <property type="component" value="Unassembled WGS sequence"/>
</dbReference>
<feature type="domain" description="NlpC/P60" evidence="6">
    <location>
        <begin position="213"/>
        <end position="364"/>
    </location>
</feature>
<dbReference type="GO" id="GO:0006508">
    <property type="term" value="P:proteolysis"/>
    <property type="evidence" value="ECO:0007669"/>
    <property type="project" value="UniProtKB-KW"/>
</dbReference>
<dbReference type="EMBL" id="QUSL01000023">
    <property type="protein sequence ID" value="RGD82917.1"/>
    <property type="molecule type" value="Genomic_DNA"/>
</dbReference>
<keyword evidence="5" id="KW-0472">Membrane</keyword>
<dbReference type="PROSITE" id="PS51935">
    <property type="entry name" value="NLPC_P60"/>
    <property type="match status" value="1"/>
</dbReference>
<evidence type="ECO:0000256" key="1">
    <source>
        <dbReference type="ARBA" id="ARBA00007074"/>
    </source>
</evidence>
<evidence type="ECO:0000256" key="5">
    <source>
        <dbReference type="SAM" id="Phobius"/>
    </source>
</evidence>
<sequence length="364" mass="40549">MWARATKLLLFSKSKSDDAIGKFFKVLVIIIISPFIAVSLLIGGIFANGIGFNHNLITDLFNGNPITDFMNEQAEFIANIQNGLLMIDTQIASSNEIFSNGSSLNEYQVKGYFIGLMFTNEKVQLDEIRAALWVKSFTEEINENEEIKIYPTSVNTTIYAQLQQNLALALNADTREIMEKVYGSLIGNNSGTVTTLSKEEIQKLINNLPADTSDLRKQIVIQSADAVGKIPYYWGGFATVPGYDGNEFGKTISPDEKGRNRKGLDCSHFVDWVYWTIMNNNLGNTNTTGLIKQCRKISVSELQAGDLAFLMDKKGKTTHVGIYAGVNENGELVWIHENANDNNVAINTVSYWSGYYRLNIMEGK</sequence>
<dbReference type="RefSeq" id="WP_117581965.1">
    <property type="nucleotide sequence ID" value="NZ_JAQEEX010000064.1"/>
</dbReference>
<comment type="caution">
    <text evidence="7">The sequence shown here is derived from an EMBL/GenBank/DDBJ whole genome shotgun (WGS) entry which is preliminary data.</text>
</comment>
<reference evidence="7 8" key="1">
    <citation type="submission" date="2018-08" db="EMBL/GenBank/DDBJ databases">
        <title>A genome reference for cultivated species of the human gut microbiota.</title>
        <authorList>
            <person name="Zou Y."/>
            <person name="Xue W."/>
            <person name="Luo G."/>
        </authorList>
    </citation>
    <scope>NUCLEOTIDE SEQUENCE [LARGE SCALE GENOMIC DNA]</scope>
    <source>
        <strain evidence="7 8">OM06-4</strain>
    </source>
</reference>
<keyword evidence="2" id="KW-0645">Protease</keyword>
<keyword evidence="3" id="KW-0378">Hydrolase</keyword>
<feature type="transmembrane region" description="Helical" evidence="5">
    <location>
        <begin position="23"/>
        <end position="47"/>
    </location>
</feature>
<dbReference type="SUPFAM" id="SSF54001">
    <property type="entry name" value="Cysteine proteinases"/>
    <property type="match status" value="1"/>
</dbReference>
<keyword evidence="4" id="KW-0788">Thiol protease</keyword>
<dbReference type="AlphaFoldDB" id="A0A3E3EBN3"/>
<keyword evidence="5" id="KW-0812">Transmembrane</keyword>
<name>A0A3E3EBN3_9FIRM</name>
<dbReference type="InterPro" id="IPR051202">
    <property type="entry name" value="Peptidase_C40"/>
</dbReference>
<dbReference type="PANTHER" id="PTHR47053">
    <property type="entry name" value="MUREIN DD-ENDOPEPTIDASE MEPH-RELATED"/>
    <property type="match status" value="1"/>
</dbReference>
<gene>
    <name evidence="7" type="ORF">DXB93_13025</name>
</gene>
<evidence type="ECO:0000256" key="2">
    <source>
        <dbReference type="ARBA" id="ARBA00022670"/>
    </source>
</evidence>
<dbReference type="PANTHER" id="PTHR47053:SF1">
    <property type="entry name" value="MUREIN DD-ENDOPEPTIDASE MEPH-RELATED"/>
    <property type="match status" value="1"/>
</dbReference>
<protein>
    <submittedName>
        <fullName evidence="7">Peptidoglycan endopeptidase</fullName>
    </submittedName>
</protein>
<proteinExistence type="inferred from homology"/>
<evidence type="ECO:0000313" key="8">
    <source>
        <dbReference type="Proteomes" id="UP000261032"/>
    </source>
</evidence>
<evidence type="ECO:0000256" key="4">
    <source>
        <dbReference type="ARBA" id="ARBA00022807"/>
    </source>
</evidence>
<comment type="similarity">
    <text evidence="1">Belongs to the peptidase C40 family.</text>
</comment>
<dbReference type="InterPro" id="IPR038765">
    <property type="entry name" value="Papain-like_cys_pep_sf"/>
</dbReference>
<dbReference type="InterPro" id="IPR000064">
    <property type="entry name" value="NLP_P60_dom"/>
</dbReference>
<dbReference type="GO" id="GO:0008234">
    <property type="term" value="F:cysteine-type peptidase activity"/>
    <property type="evidence" value="ECO:0007669"/>
    <property type="project" value="UniProtKB-KW"/>
</dbReference>
<evidence type="ECO:0000259" key="6">
    <source>
        <dbReference type="PROSITE" id="PS51935"/>
    </source>
</evidence>
<evidence type="ECO:0000256" key="3">
    <source>
        <dbReference type="ARBA" id="ARBA00022801"/>
    </source>
</evidence>
<organism evidence="7 8">
    <name type="scientific">Thomasclavelia ramosa</name>
    <dbReference type="NCBI Taxonomy" id="1547"/>
    <lineage>
        <taxon>Bacteria</taxon>
        <taxon>Bacillati</taxon>
        <taxon>Bacillota</taxon>
        <taxon>Erysipelotrichia</taxon>
        <taxon>Erysipelotrichales</taxon>
        <taxon>Coprobacillaceae</taxon>
        <taxon>Thomasclavelia</taxon>
    </lineage>
</organism>
<dbReference type="Pfam" id="PF00877">
    <property type="entry name" value="NLPC_P60"/>
    <property type="match status" value="1"/>
</dbReference>
<keyword evidence="5" id="KW-1133">Transmembrane helix</keyword>